<keyword evidence="2" id="KW-0812">Transmembrane</keyword>
<feature type="domain" description="Rhodopsin" evidence="3">
    <location>
        <begin position="66"/>
        <end position="299"/>
    </location>
</feature>
<feature type="transmembrane region" description="Helical" evidence="2">
    <location>
        <begin position="46"/>
        <end position="70"/>
    </location>
</feature>
<feature type="transmembrane region" description="Helical" evidence="2">
    <location>
        <begin position="201"/>
        <end position="224"/>
    </location>
</feature>
<keyword evidence="5" id="KW-1185">Reference proteome</keyword>
<keyword evidence="2" id="KW-1133">Transmembrane helix</keyword>
<feature type="region of interest" description="Disordered" evidence="1">
    <location>
        <begin position="320"/>
        <end position="421"/>
    </location>
</feature>
<reference evidence="4" key="2">
    <citation type="journal article" date="2023" name="IMA Fungus">
        <title>Comparative genomic study of the Penicillium genus elucidates a diverse pangenome and 15 lateral gene transfer events.</title>
        <authorList>
            <person name="Petersen C."/>
            <person name="Sorensen T."/>
            <person name="Nielsen M.R."/>
            <person name="Sondergaard T.E."/>
            <person name="Sorensen J.L."/>
            <person name="Fitzpatrick D.A."/>
            <person name="Frisvad J.C."/>
            <person name="Nielsen K.L."/>
        </authorList>
    </citation>
    <scope>NUCLEOTIDE SEQUENCE</scope>
    <source>
        <strain evidence="4">IBT 17660</strain>
    </source>
</reference>
<sequence length="421" mass="45590">MIADHNHSLPDTSSPQTTIWSPCRNGHQGTPSQSPPFETIDDKHHAGIVIIVAAICLVISLVCLLIRVYVRVFLNPPWGSDDIILLGATISAIAESIIIFHAASIGFGTDISLLTEKAVNRIQDSLLGADILYLLTLYLSKCCIIAIYLRLTPRRRHKSILWATFGLSTVGIIVSVLLIAVDCEGNKPLVVPGEQCHNLFPRWQAITALDISTEVLLFTFSIALVWGLQMHISHKVVIMVSFAARLPLIIFSALHLSALKEYATEENPTFTAIGHTVFTQLHLNYALIACTVFCLRPFMNALTTHYGTAGDSNLGSSSGGYAYGSRRRGDTDPYVSGRSRDYEMGTVKGRPGHRASGLFNKRPDVGDGTENGTVVCEAAGPSHSGEGRSERDGGSTRSGSDGSTKMIIRKDVEYSVSVGHS</sequence>
<dbReference type="InterPro" id="IPR049326">
    <property type="entry name" value="Rhodopsin_dom_fungi"/>
</dbReference>
<feature type="compositionally biased region" description="Low complexity" evidence="1">
    <location>
        <begin position="395"/>
        <end position="404"/>
    </location>
</feature>
<dbReference type="Pfam" id="PF20684">
    <property type="entry name" value="Fung_rhodopsin"/>
    <property type="match status" value="1"/>
</dbReference>
<dbReference type="OrthoDB" id="3918601at2759"/>
<dbReference type="EMBL" id="JAPWDO010000003">
    <property type="protein sequence ID" value="KAJ5480052.1"/>
    <property type="molecule type" value="Genomic_DNA"/>
</dbReference>
<evidence type="ECO:0000313" key="4">
    <source>
        <dbReference type="EMBL" id="KAJ5480052.1"/>
    </source>
</evidence>
<keyword evidence="2" id="KW-0472">Membrane</keyword>
<feature type="transmembrane region" description="Helical" evidence="2">
    <location>
        <begin position="127"/>
        <end position="149"/>
    </location>
</feature>
<feature type="transmembrane region" description="Helical" evidence="2">
    <location>
        <begin position="277"/>
        <end position="295"/>
    </location>
</feature>
<dbReference type="PANTHER" id="PTHR39614">
    <property type="entry name" value="INTEGRAL MEMBRANE PROTEIN"/>
    <property type="match status" value="1"/>
</dbReference>
<feature type="region of interest" description="Disordered" evidence="1">
    <location>
        <begin position="1"/>
        <end position="37"/>
    </location>
</feature>
<evidence type="ECO:0000259" key="3">
    <source>
        <dbReference type="Pfam" id="PF20684"/>
    </source>
</evidence>
<feature type="transmembrane region" description="Helical" evidence="2">
    <location>
        <begin position="236"/>
        <end position="257"/>
    </location>
</feature>
<evidence type="ECO:0000256" key="1">
    <source>
        <dbReference type="SAM" id="MobiDB-lite"/>
    </source>
</evidence>
<reference evidence="4" key="1">
    <citation type="submission" date="2022-12" db="EMBL/GenBank/DDBJ databases">
        <authorList>
            <person name="Petersen C."/>
        </authorList>
    </citation>
    <scope>NUCLEOTIDE SEQUENCE</scope>
    <source>
        <strain evidence="4">IBT 17660</strain>
    </source>
</reference>
<feature type="compositionally biased region" description="Basic and acidic residues" evidence="1">
    <location>
        <begin position="385"/>
        <end position="394"/>
    </location>
</feature>
<feature type="compositionally biased region" description="Polar residues" evidence="1">
    <location>
        <begin position="9"/>
        <end position="20"/>
    </location>
</feature>
<gene>
    <name evidence="4" type="ORF">N7530_005561</name>
</gene>
<dbReference type="PANTHER" id="PTHR39614:SF2">
    <property type="entry name" value="INTEGRAL MEMBRANE PROTEIN"/>
    <property type="match status" value="1"/>
</dbReference>
<feature type="transmembrane region" description="Helical" evidence="2">
    <location>
        <begin position="82"/>
        <end position="107"/>
    </location>
</feature>
<dbReference type="AlphaFoldDB" id="A0A9X0BRT8"/>
<evidence type="ECO:0000256" key="2">
    <source>
        <dbReference type="SAM" id="Phobius"/>
    </source>
</evidence>
<dbReference type="Proteomes" id="UP001147760">
    <property type="component" value="Unassembled WGS sequence"/>
</dbReference>
<name>A0A9X0BRT8_9EURO</name>
<organism evidence="4 5">
    <name type="scientific">Penicillium desertorum</name>
    <dbReference type="NCBI Taxonomy" id="1303715"/>
    <lineage>
        <taxon>Eukaryota</taxon>
        <taxon>Fungi</taxon>
        <taxon>Dikarya</taxon>
        <taxon>Ascomycota</taxon>
        <taxon>Pezizomycotina</taxon>
        <taxon>Eurotiomycetes</taxon>
        <taxon>Eurotiomycetidae</taxon>
        <taxon>Eurotiales</taxon>
        <taxon>Aspergillaceae</taxon>
        <taxon>Penicillium</taxon>
    </lineage>
</organism>
<proteinExistence type="predicted"/>
<comment type="caution">
    <text evidence="4">The sequence shown here is derived from an EMBL/GenBank/DDBJ whole genome shotgun (WGS) entry which is preliminary data.</text>
</comment>
<feature type="compositionally biased region" description="Polar residues" evidence="1">
    <location>
        <begin position="27"/>
        <end position="36"/>
    </location>
</feature>
<accession>A0A9X0BRT8</accession>
<feature type="transmembrane region" description="Helical" evidence="2">
    <location>
        <begin position="161"/>
        <end position="181"/>
    </location>
</feature>
<protein>
    <recommendedName>
        <fullName evidence="3">Rhodopsin domain-containing protein</fullName>
    </recommendedName>
</protein>
<evidence type="ECO:0000313" key="5">
    <source>
        <dbReference type="Proteomes" id="UP001147760"/>
    </source>
</evidence>